<sequence>MPLCEYPSLDVLLEQAERKFFDIFGESPTVRVAAPGRVNLIGEHTDYNKGYVLPMALPMFTVMVSRESEGNKCSIHTMNENITEENTAVFSPPSAMDMPGEKVEKWPAYIRGVMSTFQQYGGPRPPSFDAVIASSVPLACGLSSSAALEVATLLVCETLTNFTSLSVLESALLCQRAEHIWAGSPCGLMDQLVILEGKLGRALFIDCESNECTPVLTNFSPESDSGAKVVVIDSGAKHFIGKCGYADRREECADLTNFFKVDSLRKLQSRSTQLPELIKAVEASEELSPAHGKRLRHVLTENDRVLKAVNAMKSADLVSLGKLMQESHKSMRDDFEIT</sequence>
<dbReference type="EMBL" id="GEEE01013230">
    <property type="protein sequence ID" value="JAP49995.1"/>
    <property type="molecule type" value="Transcribed_RNA"/>
</dbReference>
<dbReference type="PANTHER" id="PTHR10457:SF7">
    <property type="entry name" value="GALACTOKINASE-RELATED"/>
    <property type="match status" value="1"/>
</dbReference>
<evidence type="ECO:0000259" key="7">
    <source>
        <dbReference type="Pfam" id="PF10509"/>
    </source>
</evidence>
<dbReference type="InterPro" id="IPR006206">
    <property type="entry name" value="Mevalonate/galactokinase"/>
</dbReference>
<dbReference type="PIRSF" id="PIRSF000530">
    <property type="entry name" value="Galactokinase"/>
    <property type="match status" value="1"/>
</dbReference>
<name>A0A0X3PJ59_SCHSO</name>
<dbReference type="SUPFAM" id="SSF55060">
    <property type="entry name" value="GHMP Kinase, C-terminal domain"/>
    <property type="match status" value="1"/>
</dbReference>
<dbReference type="GO" id="GO:0005829">
    <property type="term" value="C:cytosol"/>
    <property type="evidence" value="ECO:0007669"/>
    <property type="project" value="TreeGrafter"/>
</dbReference>
<dbReference type="InterPro" id="IPR019539">
    <property type="entry name" value="GalKase_N"/>
</dbReference>
<dbReference type="PROSITE" id="PS00627">
    <property type="entry name" value="GHMP_KINASES_ATP"/>
    <property type="match status" value="1"/>
</dbReference>
<dbReference type="PANTHER" id="PTHR10457">
    <property type="entry name" value="MEVALONATE KINASE/GALACTOKINASE"/>
    <property type="match status" value="1"/>
</dbReference>
<accession>A0A0X3PJ59</accession>
<feature type="domain" description="Galactokinase N-terminal" evidence="7">
    <location>
        <begin position="19"/>
        <end position="64"/>
    </location>
</feature>
<comment type="similarity">
    <text evidence="1">Belongs to the GHMP kinase family. GalK subfamily.</text>
</comment>
<dbReference type="FunFam" id="3.30.230.10:FF:000017">
    <property type="entry name" value="Galactokinase"/>
    <property type="match status" value="1"/>
</dbReference>
<dbReference type="GO" id="GO:0006012">
    <property type="term" value="P:galactose metabolic process"/>
    <property type="evidence" value="ECO:0007669"/>
    <property type="project" value="InterPro"/>
</dbReference>
<dbReference type="GO" id="GO:0004335">
    <property type="term" value="F:galactokinase activity"/>
    <property type="evidence" value="ECO:0007669"/>
    <property type="project" value="InterPro"/>
</dbReference>
<evidence type="ECO:0000256" key="5">
    <source>
        <dbReference type="ARBA" id="ARBA00022840"/>
    </source>
</evidence>
<dbReference type="PRINTS" id="PR00959">
    <property type="entry name" value="MEVGALKINASE"/>
</dbReference>
<dbReference type="InterPro" id="IPR000705">
    <property type="entry name" value="Galactokinase"/>
</dbReference>
<dbReference type="InterPro" id="IPR036554">
    <property type="entry name" value="GHMP_kinase_C_sf"/>
</dbReference>
<feature type="non-terminal residue" evidence="8">
    <location>
        <position position="338"/>
    </location>
</feature>
<organism evidence="8">
    <name type="scientific">Schistocephalus solidus</name>
    <name type="common">Tapeworm</name>
    <dbReference type="NCBI Taxonomy" id="70667"/>
    <lineage>
        <taxon>Eukaryota</taxon>
        <taxon>Metazoa</taxon>
        <taxon>Spiralia</taxon>
        <taxon>Lophotrochozoa</taxon>
        <taxon>Platyhelminthes</taxon>
        <taxon>Cestoda</taxon>
        <taxon>Eucestoda</taxon>
        <taxon>Diphyllobothriidea</taxon>
        <taxon>Diphyllobothriidae</taxon>
        <taxon>Schistocephalus</taxon>
    </lineage>
</organism>
<dbReference type="InterPro" id="IPR014721">
    <property type="entry name" value="Ribsml_uS5_D2-typ_fold_subgr"/>
</dbReference>
<dbReference type="EMBL" id="GEEE01011436">
    <property type="protein sequence ID" value="JAP51789.1"/>
    <property type="molecule type" value="Transcribed_RNA"/>
</dbReference>
<dbReference type="PROSITE" id="PS00106">
    <property type="entry name" value="GALACTOKINASE"/>
    <property type="match status" value="1"/>
</dbReference>
<dbReference type="Pfam" id="PF00288">
    <property type="entry name" value="GHMP_kinases_N"/>
    <property type="match status" value="1"/>
</dbReference>
<gene>
    <name evidence="8" type="primary">GALK1</name>
    <name evidence="8" type="ORF">TR99380</name>
</gene>
<dbReference type="AlphaFoldDB" id="A0A0X3PJ59"/>
<dbReference type="Gene3D" id="3.30.70.890">
    <property type="entry name" value="GHMP kinase, C-terminal domain"/>
    <property type="match status" value="1"/>
</dbReference>
<evidence type="ECO:0000256" key="3">
    <source>
        <dbReference type="ARBA" id="ARBA00022741"/>
    </source>
</evidence>
<dbReference type="Pfam" id="PF10509">
    <property type="entry name" value="GalKase_gal_bdg"/>
    <property type="match status" value="1"/>
</dbReference>
<proteinExistence type="inferred from homology"/>
<keyword evidence="3" id="KW-0547">Nucleotide-binding</keyword>
<keyword evidence="5" id="KW-0067">ATP-binding</keyword>
<evidence type="ECO:0000259" key="6">
    <source>
        <dbReference type="Pfam" id="PF00288"/>
    </source>
</evidence>
<evidence type="ECO:0000256" key="2">
    <source>
        <dbReference type="ARBA" id="ARBA00022679"/>
    </source>
</evidence>
<dbReference type="InterPro" id="IPR006204">
    <property type="entry name" value="GHMP_kinase_N_dom"/>
</dbReference>
<feature type="domain" description="GHMP kinase N-terminal" evidence="6">
    <location>
        <begin position="109"/>
        <end position="197"/>
    </location>
</feature>
<dbReference type="InterPro" id="IPR020568">
    <property type="entry name" value="Ribosomal_Su5_D2-typ_SF"/>
</dbReference>
<dbReference type="InterPro" id="IPR006203">
    <property type="entry name" value="GHMP_knse_ATP-bd_CS"/>
</dbReference>
<evidence type="ECO:0000256" key="4">
    <source>
        <dbReference type="ARBA" id="ARBA00022777"/>
    </source>
</evidence>
<dbReference type="InterPro" id="IPR019741">
    <property type="entry name" value="Galactokinase_CS"/>
</dbReference>
<dbReference type="Gene3D" id="3.30.230.10">
    <property type="match status" value="1"/>
</dbReference>
<keyword evidence="2" id="KW-0808">Transferase</keyword>
<evidence type="ECO:0000256" key="1">
    <source>
        <dbReference type="ARBA" id="ARBA00006566"/>
    </source>
</evidence>
<keyword evidence="4 8" id="KW-0418">Kinase</keyword>
<evidence type="ECO:0000313" key="8">
    <source>
        <dbReference type="EMBL" id="JAP51789.1"/>
    </source>
</evidence>
<protein>
    <submittedName>
        <fullName evidence="8">Galactokinase</fullName>
    </submittedName>
</protein>
<dbReference type="GO" id="GO:0005524">
    <property type="term" value="F:ATP binding"/>
    <property type="evidence" value="ECO:0007669"/>
    <property type="project" value="UniProtKB-KW"/>
</dbReference>
<dbReference type="PRINTS" id="PR00473">
    <property type="entry name" value="GALCTOKINASE"/>
</dbReference>
<reference evidence="8" key="1">
    <citation type="submission" date="2016-01" db="EMBL/GenBank/DDBJ databases">
        <title>Reference transcriptome for the parasite Schistocephalus solidus: insights into the molecular evolution of parasitism.</title>
        <authorList>
            <person name="Hebert F.O."/>
            <person name="Grambauer S."/>
            <person name="Barber I."/>
            <person name="Landry C.R."/>
            <person name="Aubin-Horth N."/>
        </authorList>
    </citation>
    <scope>NUCLEOTIDE SEQUENCE</scope>
</reference>
<dbReference type="SUPFAM" id="SSF54211">
    <property type="entry name" value="Ribosomal protein S5 domain 2-like"/>
    <property type="match status" value="1"/>
</dbReference>